<dbReference type="Gene3D" id="3.30.310.10">
    <property type="entry name" value="TATA-Binding Protein"/>
    <property type="match status" value="1"/>
</dbReference>
<keyword evidence="8 11" id="KW-0333">Golgi apparatus</keyword>
<dbReference type="Pfam" id="PF01602">
    <property type="entry name" value="Adaptin_N"/>
    <property type="match status" value="1"/>
</dbReference>
<feature type="compositionally biased region" description="Polar residues" evidence="12">
    <location>
        <begin position="615"/>
        <end position="634"/>
    </location>
</feature>
<evidence type="ECO:0000259" key="14">
    <source>
        <dbReference type="Pfam" id="PF08752"/>
    </source>
</evidence>
<dbReference type="GO" id="GO:0006886">
    <property type="term" value="P:intracellular protein transport"/>
    <property type="evidence" value="ECO:0007669"/>
    <property type="project" value="InterPro"/>
</dbReference>
<keyword evidence="9 11" id="KW-0472">Membrane</keyword>
<keyword evidence="7 11" id="KW-0653">Protein transport</keyword>
<dbReference type="InterPro" id="IPR011989">
    <property type="entry name" value="ARM-like"/>
</dbReference>
<evidence type="ECO:0000256" key="11">
    <source>
        <dbReference type="PIRNR" id="PIRNR037093"/>
    </source>
</evidence>
<dbReference type="SUPFAM" id="SSF49348">
    <property type="entry name" value="Clathrin adaptor appendage domain"/>
    <property type="match status" value="1"/>
</dbReference>
<dbReference type="GeneID" id="7826929"/>
<dbReference type="EMBL" id="GG662504">
    <property type="protein sequence ID" value="EAS03049.2"/>
    <property type="molecule type" value="Genomic_DNA"/>
</dbReference>
<keyword evidence="17" id="KW-1185">Reference proteome</keyword>
<dbReference type="SUPFAM" id="SSF48371">
    <property type="entry name" value="ARM repeat"/>
    <property type="match status" value="1"/>
</dbReference>
<comment type="similarity">
    <text evidence="2 11">Belongs to the COPG family.</text>
</comment>
<keyword evidence="3 11" id="KW-0813">Transport</keyword>
<dbReference type="PANTHER" id="PTHR10261">
    <property type="entry name" value="COATOMER SUBUNIT GAMMA"/>
    <property type="match status" value="1"/>
</dbReference>
<dbReference type="GO" id="GO:0005793">
    <property type="term" value="C:endoplasmic reticulum-Golgi intermediate compartment"/>
    <property type="evidence" value="ECO:0007669"/>
    <property type="project" value="TreeGrafter"/>
</dbReference>
<dbReference type="Gene3D" id="1.25.10.10">
    <property type="entry name" value="Leucine-rich Repeat Variant"/>
    <property type="match status" value="2"/>
</dbReference>
<dbReference type="GO" id="GO:0005198">
    <property type="term" value="F:structural molecule activity"/>
    <property type="evidence" value="ECO:0007669"/>
    <property type="project" value="InterPro"/>
</dbReference>
<dbReference type="InParanoid" id="I7M9Y5"/>
<dbReference type="Gene3D" id="2.60.40.1480">
    <property type="entry name" value="Coatomer, gamma subunit, appendage domain"/>
    <property type="match status" value="1"/>
</dbReference>
<dbReference type="HOGENOM" id="CLU_010353_2_0_1"/>
<feature type="region of interest" description="Disordered" evidence="12">
    <location>
        <begin position="615"/>
        <end position="645"/>
    </location>
</feature>
<dbReference type="Pfam" id="PF08752">
    <property type="entry name" value="COP-gamma_platf"/>
    <property type="match status" value="1"/>
</dbReference>
<evidence type="ECO:0000256" key="1">
    <source>
        <dbReference type="ARBA" id="ARBA00004255"/>
    </source>
</evidence>
<dbReference type="InterPro" id="IPR037067">
    <property type="entry name" value="Coatomer_gsu_app_sf"/>
</dbReference>
<dbReference type="GO" id="GO:0000139">
    <property type="term" value="C:Golgi membrane"/>
    <property type="evidence" value="ECO:0007669"/>
    <property type="project" value="UniProtKB-SubCell"/>
</dbReference>
<dbReference type="InterPro" id="IPR013040">
    <property type="entry name" value="Coatomer_gsu_app_Ig-like_dom"/>
</dbReference>
<dbReference type="GO" id="GO:0030126">
    <property type="term" value="C:COPI vesicle coat"/>
    <property type="evidence" value="ECO:0007669"/>
    <property type="project" value="InterPro"/>
</dbReference>
<evidence type="ECO:0000313" key="16">
    <source>
        <dbReference type="EMBL" id="EAS03049.2"/>
    </source>
</evidence>
<comment type="subcellular location">
    <subcellularLocation>
        <location evidence="11">Cytoplasm</location>
    </subcellularLocation>
    <subcellularLocation>
        <location evidence="1 11">Golgi apparatus membrane</location>
        <topology evidence="1 11">Peripheral membrane protein</topology>
        <orientation evidence="1 11">Cytoplasmic side</orientation>
    </subcellularLocation>
    <subcellularLocation>
        <location evidence="11">Cytoplasmic vesicle</location>
        <location evidence="11">COPI-coated vesicle membrane</location>
        <topology evidence="11">Peripheral membrane protein</topology>
        <orientation evidence="11">Cytoplasmic side</orientation>
    </subcellularLocation>
</comment>
<evidence type="ECO:0000256" key="5">
    <source>
        <dbReference type="ARBA" id="ARBA00022737"/>
    </source>
</evidence>
<evidence type="ECO:0000256" key="4">
    <source>
        <dbReference type="ARBA" id="ARBA00022490"/>
    </source>
</evidence>
<dbReference type="InterPro" id="IPR032154">
    <property type="entry name" value="Coatomer_g_Cpla"/>
</dbReference>
<name>I7M9Y5_TETTS</name>
<dbReference type="GO" id="GO:0006891">
    <property type="term" value="P:intra-Golgi vesicle-mediated transport"/>
    <property type="evidence" value="ECO:0007669"/>
    <property type="project" value="TreeGrafter"/>
</dbReference>
<evidence type="ECO:0000259" key="13">
    <source>
        <dbReference type="Pfam" id="PF01602"/>
    </source>
</evidence>
<dbReference type="GO" id="GO:0006888">
    <property type="term" value="P:endoplasmic reticulum to Golgi vesicle-mediated transport"/>
    <property type="evidence" value="ECO:0007669"/>
    <property type="project" value="TreeGrafter"/>
</dbReference>
<evidence type="ECO:0000256" key="12">
    <source>
        <dbReference type="SAM" id="MobiDB-lite"/>
    </source>
</evidence>
<sequence>MAHLIKQVSEKFQKLQNDFRRNTIEVDAFSKISKSQVLQDCKQFTSVQLNDRQCRQLLSQLIYLINQGNKFSDQEQSTLFFQVTRLFQSNNKELRRMVYLMIKEFKDEKMVYVVTQSLMKDITSTVDLYKMNALRIIPVVLDPSNLIQVERYIKNAILDKNTAVASAAILAAIQLFPQHSESMKKLSSDVTAALQNNKTQSTIHFHAQILLHEIKKQDRNSYIKILLEQTKDAIGNSGHFSTIQLIRFIKEVLLTSELDQTTERTFIDYLTRQTSKTNEMVTIESCKAICELKNISNKDLTQPITVLGIFLVGSSTVNKYAALKIMNKLVSNPARKAIINNKTEIQYLLTDNNKSISSLAVSILLKLCNEDDIESLLNQIYDNLQDMSDEFKVDILNSVKGLVKQLPKKYRIILVFLFNCMKNEGNADFKAQCIDVVEDIIRQFPAEEVRESSLQVLSEYIEDCLVKSLQLKCLSIINKESSKNTASLKMIRLINNRIHLEDSEVRAAAVGTISKFASKQQSVREQVIQLLKHALSDPDEEVRERAFQSINIFSEQVSSFLEDKAREASTIDFQEITYIEKYIEMNKQNIEESEDIEALSKDKIYEFAQAQNIQATQTSENQASTNYDDFSSDPSQDKEESQASASLPVIKKDNEQFQKLAQQFASSAIFQGYGPLRHISNGGDLTDKNASYLVSYVKYFFDDYVVLEFLVKNKAQDQILKDVKVKLDLNNENIQVEKIVAATEIKEEEASNIFVALARNPEFKVIAFSSQCFLTFQVQDIGANGKVISEYADEYQLDDVQVTISDHLTNWEIGKGKYETELNYLEGEVATQKFKLSYKSIDFAIQEIIKHFSVSVCDGTNHIPQVQTEKFHTLKLAGKYLDKEKFLLSCMIAMDAKQGCFLQMNVKSADEELNQDLINTFNN</sequence>
<reference evidence="17" key="1">
    <citation type="journal article" date="2006" name="PLoS Biol.">
        <title>Macronuclear genome sequence of the ciliate Tetrahymena thermophila, a model eukaryote.</title>
        <authorList>
            <person name="Eisen J.A."/>
            <person name="Coyne R.S."/>
            <person name="Wu M."/>
            <person name="Wu D."/>
            <person name="Thiagarajan M."/>
            <person name="Wortman J.R."/>
            <person name="Badger J.H."/>
            <person name="Ren Q."/>
            <person name="Amedeo P."/>
            <person name="Jones K.M."/>
            <person name="Tallon L.J."/>
            <person name="Delcher A.L."/>
            <person name="Salzberg S.L."/>
            <person name="Silva J.C."/>
            <person name="Haas B.J."/>
            <person name="Majoros W.H."/>
            <person name="Farzad M."/>
            <person name="Carlton J.M."/>
            <person name="Smith R.K. Jr."/>
            <person name="Garg J."/>
            <person name="Pearlman R.E."/>
            <person name="Karrer K.M."/>
            <person name="Sun L."/>
            <person name="Manning G."/>
            <person name="Elde N.C."/>
            <person name="Turkewitz A.P."/>
            <person name="Asai D.J."/>
            <person name="Wilkes D.E."/>
            <person name="Wang Y."/>
            <person name="Cai H."/>
            <person name="Collins K."/>
            <person name="Stewart B.A."/>
            <person name="Lee S.R."/>
            <person name="Wilamowska K."/>
            <person name="Weinberg Z."/>
            <person name="Ruzzo W.L."/>
            <person name="Wloga D."/>
            <person name="Gaertig J."/>
            <person name="Frankel J."/>
            <person name="Tsao C.-C."/>
            <person name="Gorovsky M.A."/>
            <person name="Keeling P.J."/>
            <person name="Waller R.F."/>
            <person name="Patron N.J."/>
            <person name="Cherry J.M."/>
            <person name="Stover N.A."/>
            <person name="Krieger C.J."/>
            <person name="del Toro C."/>
            <person name="Ryder H.F."/>
            <person name="Williamson S.C."/>
            <person name="Barbeau R.A."/>
            <person name="Hamilton E.P."/>
            <person name="Orias E."/>
        </authorList>
    </citation>
    <scope>NUCLEOTIDE SEQUENCE [LARGE SCALE GENOMIC DNA]</scope>
    <source>
        <strain evidence="17">SB210</strain>
    </source>
</reference>
<evidence type="ECO:0000256" key="6">
    <source>
        <dbReference type="ARBA" id="ARBA00022892"/>
    </source>
</evidence>
<dbReference type="InterPro" id="IPR017106">
    <property type="entry name" value="Coatomer_gsu"/>
</dbReference>
<keyword evidence="6 11" id="KW-0931">ER-Golgi transport</keyword>
<dbReference type="InterPro" id="IPR012295">
    <property type="entry name" value="TBP_dom_sf"/>
</dbReference>
<evidence type="ECO:0000256" key="9">
    <source>
        <dbReference type="ARBA" id="ARBA00023136"/>
    </source>
</evidence>
<dbReference type="InterPro" id="IPR009028">
    <property type="entry name" value="Coatomer/calthrin_app_sub_C"/>
</dbReference>
<feature type="domain" description="Coatomer gamma subunit appendage Ig-like subdomain" evidence="14">
    <location>
        <begin position="658"/>
        <end position="803"/>
    </location>
</feature>
<evidence type="ECO:0000256" key="10">
    <source>
        <dbReference type="ARBA" id="ARBA00023329"/>
    </source>
</evidence>
<evidence type="ECO:0000259" key="15">
    <source>
        <dbReference type="Pfam" id="PF16381"/>
    </source>
</evidence>
<feature type="domain" description="Clathrin/coatomer adaptor adaptin-like N-terminal" evidence="13">
    <location>
        <begin position="35"/>
        <end position="555"/>
    </location>
</feature>
<dbReference type="SUPFAM" id="SSF55711">
    <property type="entry name" value="Subdomain of clathrin and coatomer appendage domain"/>
    <property type="match status" value="1"/>
</dbReference>
<dbReference type="Pfam" id="PF16381">
    <property type="entry name" value="Coatomer_g_Cpla"/>
    <property type="match status" value="1"/>
</dbReference>
<proteinExistence type="inferred from homology"/>
<evidence type="ECO:0000256" key="8">
    <source>
        <dbReference type="ARBA" id="ARBA00023034"/>
    </source>
</evidence>
<keyword evidence="10 11" id="KW-0968">Cytoplasmic vesicle</keyword>
<feature type="domain" description="Coatomer subunit gamma C-terminal" evidence="15">
    <location>
        <begin position="806"/>
        <end position="920"/>
    </location>
</feature>
<dbReference type="STRING" id="312017.I7M9Y5"/>
<evidence type="ECO:0000256" key="7">
    <source>
        <dbReference type="ARBA" id="ARBA00022927"/>
    </source>
</evidence>
<dbReference type="Proteomes" id="UP000009168">
    <property type="component" value="Unassembled WGS sequence"/>
</dbReference>
<accession>I7M9Y5</accession>
<dbReference type="InterPro" id="IPR002553">
    <property type="entry name" value="Clathrin/coatomer_adapt-like_N"/>
</dbReference>
<keyword evidence="4 11" id="KW-0963">Cytoplasm</keyword>
<dbReference type="InterPro" id="IPR013041">
    <property type="entry name" value="Clathrin_app_Ig-like_sf"/>
</dbReference>
<dbReference type="FunCoup" id="I7M9Y5">
    <property type="interactions" value="619"/>
</dbReference>
<dbReference type="eggNOG" id="KOG1078">
    <property type="taxonomic scope" value="Eukaryota"/>
</dbReference>
<dbReference type="OMA" id="DFIEDCE"/>
<comment type="function">
    <text evidence="11">The coatomer is a cytosolic protein complex that binds to dilysine motifs and reversibly associates with Golgi non-clathrin-coated vesicles, which further mediate biosynthetic protein transport from the ER, via the Golgi up to the trans Golgi network. Coatomer complex is required for budding from Golgi membranes, and is essential for the retrograde Golgi-to-ER transport of dilysine-tagged proteins.</text>
</comment>
<dbReference type="PANTHER" id="PTHR10261:SF0">
    <property type="entry name" value="COATOMER SUBUNIT GAMMA-2"/>
    <property type="match status" value="1"/>
</dbReference>
<dbReference type="KEGG" id="tet:TTHERM_00444320"/>
<evidence type="ECO:0000256" key="3">
    <source>
        <dbReference type="ARBA" id="ARBA00022448"/>
    </source>
</evidence>
<dbReference type="GO" id="GO:0009306">
    <property type="term" value="P:protein secretion"/>
    <property type="evidence" value="ECO:0007669"/>
    <property type="project" value="TreeGrafter"/>
</dbReference>
<protein>
    <recommendedName>
        <fullName evidence="11">Coatomer subunit gamma</fullName>
    </recommendedName>
</protein>
<evidence type="ECO:0000256" key="2">
    <source>
        <dbReference type="ARBA" id="ARBA00010720"/>
    </source>
</evidence>
<dbReference type="AlphaFoldDB" id="I7M9Y5"/>
<organism evidence="16 17">
    <name type="scientific">Tetrahymena thermophila (strain SB210)</name>
    <dbReference type="NCBI Taxonomy" id="312017"/>
    <lineage>
        <taxon>Eukaryota</taxon>
        <taxon>Sar</taxon>
        <taxon>Alveolata</taxon>
        <taxon>Ciliophora</taxon>
        <taxon>Intramacronucleata</taxon>
        <taxon>Oligohymenophorea</taxon>
        <taxon>Hymenostomatida</taxon>
        <taxon>Tetrahymenina</taxon>
        <taxon>Tetrahymenidae</taxon>
        <taxon>Tetrahymena</taxon>
    </lineage>
</organism>
<keyword evidence="5" id="KW-0677">Repeat</keyword>
<gene>
    <name evidence="16" type="ORF">TTHERM_00444320</name>
</gene>
<dbReference type="InterPro" id="IPR016024">
    <property type="entry name" value="ARM-type_fold"/>
</dbReference>
<evidence type="ECO:0000313" key="17">
    <source>
        <dbReference type="Proteomes" id="UP000009168"/>
    </source>
</evidence>
<dbReference type="GO" id="GO:0005783">
    <property type="term" value="C:endoplasmic reticulum"/>
    <property type="evidence" value="ECO:0007669"/>
    <property type="project" value="TreeGrafter"/>
</dbReference>
<dbReference type="PIRSF" id="PIRSF037093">
    <property type="entry name" value="Coatomer_gamma_subunit"/>
    <property type="match status" value="1"/>
</dbReference>
<comment type="subunit">
    <text evidence="11">Oligomeric complex.</text>
</comment>
<dbReference type="RefSeq" id="XP_001023294.2">
    <property type="nucleotide sequence ID" value="XM_001023294.3"/>
</dbReference>